<organism evidence="2 3">
    <name type="scientific">Mycena sanguinolenta</name>
    <dbReference type="NCBI Taxonomy" id="230812"/>
    <lineage>
        <taxon>Eukaryota</taxon>
        <taxon>Fungi</taxon>
        <taxon>Dikarya</taxon>
        <taxon>Basidiomycota</taxon>
        <taxon>Agaricomycotina</taxon>
        <taxon>Agaricomycetes</taxon>
        <taxon>Agaricomycetidae</taxon>
        <taxon>Agaricales</taxon>
        <taxon>Marasmiineae</taxon>
        <taxon>Mycenaceae</taxon>
        <taxon>Mycena</taxon>
    </lineage>
</organism>
<evidence type="ECO:0000256" key="1">
    <source>
        <dbReference type="SAM" id="Phobius"/>
    </source>
</evidence>
<gene>
    <name evidence="2" type="ORF">MSAN_00846900</name>
</gene>
<keyword evidence="1" id="KW-0472">Membrane</keyword>
<name>A0A8H7DB02_9AGAR</name>
<feature type="transmembrane region" description="Helical" evidence="1">
    <location>
        <begin position="142"/>
        <end position="163"/>
    </location>
</feature>
<comment type="caution">
    <text evidence="2">The sequence shown here is derived from an EMBL/GenBank/DDBJ whole genome shotgun (WGS) entry which is preliminary data.</text>
</comment>
<keyword evidence="1" id="KW-0812">Transmembrane</keyword>
<dbReference type="EMBL" id="JACAZH010000005">
    <property type="protein sequence ID" value="KAF7367825.1"/>
    <property type="molecule type" value="Genomic_DNA"/>
</dbReference>
<proteinExistence type="predicted"/>
<accession>A0A8H7DB02</accession>
<sequence>MLFSLRATAVWHLNKIAYVVFSILWLAVFGAGIISPLGIRGAHIGPTKQCLITEVLPGYVEVATMMPLVNDTAIFFAISYRILAHILVADSLIARLRVFFGGRGLSTLSRSLLESGQHFYFIAVATHITFLVVLKLPQLGPLAHWMLPIPGLALVNAMACLVFRRIKFGLITSDGTLKIPTIGLSNVHTTVNPRPLSFDFRRTYPTTMDLESNTTSPLEVRVQRETRGFEDGADAGQELSKSII</sequence>
<keyword evidence="1" id="KW-1133">Transmembrane helix</keyword>
<feature type="transmembrane region" description="Helical" evidence="1">
    <location>
        <begin position="16"/>
        <end position="39"/>
    </location>
</feature>
<protein>
    <submittedName>
        <fullName evidence="2">Uncharacterized protein</fullName>
    </submittedName>
</protein>
<feature type="transmembrane region" description="Helical" evidence="1">
    <location>
        <begin position="119"/>
        <end position="136"/>
    </location>
</feature>
<reference evidence="2" key="1">
    <citation type="submission" date="2020-05" db="EMBL/GenBank/DDBJ databases">
        <title>Mycena genomes resolve the evolution of fungal bioluminescence.</title>
        <authorList>
            <person name="Tsai I.J."/>
        </authorList>
    </citation>
    <scope>NUCLEOTIDE SEQUENCE</scope>
    <source>
        <strain evidence="2">160909Yilan</strain>
    </source>
</reference>
<dbReference type="OrthoDB" id="3038990at2759"/>
<feature type="transmembrane region" description="Helical" evidence="1">
    <location>
        <begin position="73"/>
        <end position="98"/>
    </location>
</feature>
<evidence type="ECO:0000313" key="2">
    <source>
        <dbReference type="EMBL" id="KAF7367825.1"/>
    </source>
</evidence>
<dbReference type="AlphaFoldDB" id="A0A8H7DB02"/>
<dbReference type="Proteomes" id="UP000623467">
    <property type="component" value="Unassembled WGS sequence"/>
</dbReference>
<evidence type="ECO:0000313" key="3">
    <source>
        <dbReference type="Proteomes" id="UP000623467"/>
    </source>
</evidence>
<keyword evidence="3" id="KW-1185">Reference proteome</keyword>